<keyword evidence="1" id="KW-0934">Plastid</keyword>
<reference evidence="1" key="1">
    <citation type="submission" date="2018-07" db="EMBL/GenBank/DDBJ databases">
        <authorList>
            <person name="Quirk P.G."/>
            <person name="Krulwich T.A."/>
        </authorList>
    </citation>
    <scope>NUCLEOTIDE SEQUENCE</scope>
</reference>
<protein>
    <submittedName>
        <fullName evidence="1">Uncharacterized protein</fullName>
    </submittedName>
</protein>
<dbReference type="EMBL" id="MH591101">
    <property type="protein sequence ID" value="AYC64672.1"/>
    <property type="molecule type" value="Genomic_DNA"/>
</dbReference>
<accession>A0A386AZ04</accession>
<sequence>MASNQLTISVEKLEKFECVKQKLEAISFNIVKVHQMIPKLEARFSNEYLLNLKQNMQYLKKVVNIMATILEKLKSSEEPKLASEDVFAFYSLTALKLKKWEPLVRFPILGNSQRLPSGA</sequence>
<dbReference type="AlphaFoldDB" id="A0A386AZ04"/>
<evidence type="ECO:0000313" key="1">
    <source>
        <dbReference type="EMBL" id="AYC64672.1"/>
    </source>
</evidence>
<reference evidence="1" key="2">
    <citation type="journal article" date="2019" name="Mol. Phylogenet. Evol.">
        <title>Reassessment of the classification of bryopsidales (chlorophyta) based on chloroplast phylogenomic analyses.</title>
        <authorList>
            <person name="Cremen M.C."/>
            <person name="Leliaert F."/>
            <person name="West J."/>
            <person name="Lam D.W."/>
            <person name="Shimada S."/>
            <person name="Lopez-Bautista J.M."/>
            <person name="Verbruggen H."/>
        </authorList>
    </citation>
    <scope>NUCLEOTIDE SEQUENCE</scope>
</reference>
<geneLocation type="chloroplast" evidence="1"/>
<proteinExistence type="predicted"/>
<keyword evidence="1" id="KW-0150">Chloroplast</keyword>
<gene>
    <name evidence="1" type="primary">orf119</name>
</gene>
<organism evidence="1">
    <name type="scientific">Halimeda minima</name>
    <dbReference type="NCBI Taxonomy" id="170427"/>
    <lineage>
        <taxon>Eukaryota</taxon>
        <taxon>Viridiplantae</taxon>
        <taxon>Chlorophyta</taxon>
        <taxon>core chlorophytes</taxon>
        <taxon>Ulvophyceae</taxon>
        <taxon>TCBD clade</taxon>
        <taxon>Bryopsidales</taxon>
        <taxon>Halimedineae</taxon>
        <taxon>Halimedaceae</taxon>
        <taxon>Halimedeae</taxon>
        <taxon>Halimeda</taxon>
    </lineage>
</organism>
<name>A0A386AZ04_9CHLO</name>